<feature type="active site" evidence="4">
    <location>
        <position position="363"/>
    </location>
</feature>
<proteinExistence type="inferred from homology"/>
<dbReference type="CDD" id="cd05015">
    <property type="entry name" value="SIS_PGI_1"/>
    <property type="match status" value="1"/>
</dbReference>
<evidence type="ECO:0000313" key="7">
    <source>
        <dbReference type="Proteomes" id="UP000198847"/>
    </source>
</evidence>
<dbReference type="EC" id="5.3.1.9" evidence="4"/>
<dbReference type="RefSeq" id="WP_245732231.1">
    <property type="nucleotide sequence ID" value="NZ_FODY01000004.1"/>
</dbReference>
<dbReference type="UniPathway" id="UPA00138"/>
<organism evidence="6 7">
    <name type="scientific">Propionispora vibrioides</name>
    <dbReference type="NCBI Taxonomy" id="112903"/>
    <lineage>
        <taxon>Bacteria</taxon>
        <taxon>Bacillati</taxon>
        <taxon>Bacillota</taxon>
        <taxon>Negativicutes</taxon>
        <taxon>Selenomonadales</taxon>
        <taxon>Sporomusaceae</taxon>
        <taxon>Propionispora</taxon>
    </lineage>
</organism>
<dbReference type="InterPro" id="IPR035476">
    <property type="entry name" value="SIS_PGI_1"/>
</dbReference>
<comment type="catalytic activity">
    <reaction evidence="4 5">
        <text>alpha-D-glucose 6-phosphate = beta-D-fructose 6-phosphate</text>
        <dbReference type="Rhea" id="RHEA:11816"/>
        <dbReference type="ChEBI" id="CHEBI:57634"/>
        <dbReference type="ChEBI" id="CHEBI:58225"/>
        <dbReference type="EC" id="5.3.1.9"/>
    </reaction>
</comment>
<dbReference type="Proteomes" id="UP000198847">
    <property type="component" value="Unassembled WGS sequence"/>
</dbReference>
<dbReference type="Pfam" id="PF00342">
    <property type="entry name" value="PGI"/>
    <property type="match status" value="1"/>
</dbReference>
<dbReference type="PANTHER" id="PTHR11469:SF1">
    <property type="entry name" value="GLUCOSE-6-PHOSPHATE ISOMERASE"/>
    <property type="match status" value="1"/>
</dbReference>
<protein>
    <recommendedName>
        <fullName evidence="4">Glucose-6-phosphate isomerase</fullName>
        <shortName evidence="4">GPI</shortName>
        <ecNumber evidence="4">5.3.1.9</ecNumber>
    </recommendedName>
    <alternativeName>
        <fullName evidence="4">Phosphoglucose isomerase</fullName>
        <shortName evidence="4">PGI</shortName>
    </alternativeName>
    <alternativeName>
        <fullName evidence="4">Phosphohexose isomerase</fullName>
        <shortName evidence="4">PHI</shortName>
    </alternativeName>
</protein>
<dbReference type="UniPathway" id="UPA00109">
    <property type="reaction ID" value="UER00181"/>
</dbReference>
<dbReference type="AlphaFoldDB" id="A0A1H8RZW3"/>
<dbReference type="HAMAP" id="MF_00473">
    <property type="entry name" value="G6P_isomerase"/>
    <property type="match status" value="1"/>
</dbReference>
<evidence type="ECO:0000313" key="6">
    <source>
        <dbReference type="EMBL" id="SEO71816.1"/>
    </source>
</evidence>
<comment type="function">
    <text evidence="4">Catalyzes the reversible isomerization of glucose-6-phosphate to fructose-6-phosphate.</text>
</comment>
<sequence>MSATKGCLKLNSGFVFDYENLYGAGKVSDADIEALADRIRLAHRAVEHMRATGEVRGHLSKDGAPERVLFSQLPYVVEGNLNSPASIKRLKDFGESLRYKVDSVVSFGIGGSFLGNKVFFDACAGEFWNSKSQKERNGYPKLYFNGNNIDARRTTDMIQQLRTEAQIKKVHGETTPYKVLLIVMSKSGGTLDTMSTFMVVYEALKQEPGMEVEVVAVTDPAGGDKATLLKRLADEQGWNTFSIPDGVGGRFSIFSEVGLVTAVCLGVDIDAFLAGAKDMDEVCRTPDIWQNPAMLNAVLKYLAAVNHDRDVEVFMPYADYLKSLAEWYVQLLAESLGKRYDREGGEVFYGRTPIVAVGTTDMHAQTQQHQEGKKDKVVQFVKIAEWENDPVIPDAFPSAAKLSEISGLRLSQALDVARESNAAALISENRFNATFVLPKLDAYHLGEILYLLALSIAYEGELANVDGFDQPGVEAYKRIMGPRLKALKQ</sequence>
<comment type="pathway">
    <text evidence="4">Carbohydrate biosynthesis; gluconeogenesis.</text>
</comment>
<keyword evidence="7" id="KW-1185">Reference proteome</keyword>
<evidence type="ECO:0000256" key="1">
    <source>
        <dbReference type="ARBA" id="ARBA00022432"/>
    </source>
</evidence>
<dbReference type="GO" id="GO:0006096">
    <property type="term" value="P:glycolytic process"/>
    <property type="evidence" value="ECO:0007669"/>
    <property type="project" value="UniProtKB-UniRule"/>
</dbReference>
<keyword evidence="2 4" id="KW-0324">Glycolysis</keyword>
<name>A0A1H8RZW3_9FIRM</name>
<dbReference type="InterPro" id="IPR001672">
    <property type="entry name" value="G6P_Isomerase"/>
</dbReference>
<dbReference type="GO" id="GO:0006094">
    <property type="term" value="P:gluconeogenesis"/>
    <property type="evidence" value="ECO:0007669"/>
    <property type="project" value="UniProtKB-UniRule"/>
</dbReference>
<dbReference type="InterPro" id="IPR046348">
    <property type="entry name" value="SIS_dom_sf"/>
</dbReference>
<dbReference type="InterPro" id="IPR035482">
    <property type="entry name" value="SIS_PGI_2"/>
</dbReference>
<dbReference type="STRING" id="112903.SAMN04490178_104138"/>
<evidence type="ECO:0000256" key="3">
    <source>
        <dbReference type="ARBA" id="ARBA00023235"/>
    </source>
</evidence>
<evidence type="ECO:0000256" key="4">
    <source>
        <dbReference type="HAMAP-Rule" id="MF_00473"/>
    </source>
</evidence>
<keyword evidence="1 4" id="KW-0312">Gluconeogenesis</keyword>
<comment type="pathway">
    <text evidence="4 5">Carbohydrate degradation; glycolysis; D-glyceraldehyde 3-phosphate and glycerone phosphate from D-glucose: step 2/4.</text>
</comment>
<gene>
    <name evidence="4" type="primary">pgi</name>
    <name evidence="6" type="ORF">SAMN04490178_104138</name>
</gene>
<comment type="subcellular location">
    <subcellularLocation>
        <location evidence="4">Cytoplasm</location>
    </subcellularLocation>
</comment>
<comment type="similarity">
    <text evidence="4 5">Belongs to the GPI family.</text>
</comment>
<keyword evidence="4" id="KW-0963">Cytoplasm</keyword>
<dbReference type="PRINTS" id="PR00662">
    <property type="entry name" value="G6PISOMERASE"/>
</dbReference>
<dbReference type="GO" id="GO:0048029">
    <property type="term" value="F:monosaccharide binding"/>
    <property type="evidence" value="ECO:0007669"/>
    <property type="project" value="TreeGrafter"/>
</dbReference>
<dbReference type="EMBL" id="FODY01000004">
    <property type="protein sequence ID" value="SEO71816.1"/>
    <property type="molecule type" value="Genomic_DNA"/>
</dbReference>
<dbReference type="Gene3D" id="3.40.50.10490">
    <property type="entry name" value="Glucose-6-phosphate isomerase like protein, domain 1"/>
    <property type="match status" value="2"/>
</dbReference>
<feature type="active site" description="Proton donor" evidence="4">
    <location>
        <position position="334"/>
    </location>
</feature>
<evidence type="ECO:0000256" key="2">
    <source>
        <dbReference type="ARBA" id="ARBA00023152"/>
    </source>
</evidence>
<accession>A0A1H8RZW3</accession>
<dbReference type="CDD" id="cd05016">
    <property type="entry name" value="SIS_PGI_2"/>
    <property type="match status" value="1"/>
</dbReference>
<dbReference type="GO" id="GO:0004347">
    <property type="term" value="F:glucose-6-phosphate isomerase activity"/>
    <property type="evidence" value="ECO:0007669"/>
    <property type="project" value="UniProtKB-UniRule"/>
</dbReference>
<dbReference type="GO" id="GO:0097367">
    <property type="term" value="F:carbohydrate derivative binding"/>
    <property type="evidence" value="ECO:0007669"/>
    <property type="project" value="InterPro"/>
</dbReference>
<dbReference type="PROSITE" id="PS51463">
    <property type="entry name" value="P_GLUCOSE_ISOMERASE_3"/>
    <property type="match status" value="1"/>
</dbReference>
<keyword evidence="3 4" id="KW-0413">Isomerase</keyword>
<dbReference type="GO" id="GO:0051156">
    <property type="term" value="P:glucose 6-phosphate metabolic process"/>
    <property type="evidence" value="ECO:0007669"/>
    <property type="project" value="TreeGrafter"/>
</dbReference>
<evidence type="ECO:0000256" key="5">
    <source>
        <dbReference type="RuleBase" id="RU000612"/>
    </source>
</evidence>
<feature type="active site" evidence="4">
    <location>
        <position position="477"/>
    </location>
</feature>
<dbReference type="PANTHER" id="PTHR11469">
    <property type="entry name" value="GLUCOSE-6-PHOSPHATE ISOMERASE"/>
    <property type="match status" value="1"/>
</dbReference>
<reference evidence="6 7" key="1">
    <citation type="submission" date="2016-10" db="EMBL/GenBank/DDBJ databases">
        <authorList>
            <person name="de Groot N.N."/>
        </authorList>
    </citation>
    <scope>NUCLEOTIDE SEQUENCE [LARGE SCALE GENOMIC DNA]</scope>
    <source>
        <strain evidence="6 7">DSM 13305</strain>
    </source>
</reference>
<dbReference type="GO" id="GO:0005829">
    <property type="term" value="C:cytosol"/>
    <property type="evidence" value="ECO:0007669"/>
    <property type="project" value="TreeGrafter"/>
</dbReference>
<dbReference type="SUPFAM" id="SSF53697">
    <property type="entry name" value="SIS domain"/>
    <property type="match status" value="1"/>
</dbReference>